<sequence length="167" mass="18207">MSNQGSIRVLFSSENAFFAWDPMTLGVDAACLSWIRIHIAVADFALDTLRSMINKSNGAVSTQHHQPNMRMMTHVNANQSKFSLTVSVPRQGGSTIGYIRFLTYQDYERYIYALAAMSNRAKASVQSSARAIMLSPAKESRVNTATGTHSQGSSVDKAARVAATSPE</sequence>
<comment type="caution">
    <text evidence="2">The sequence shown here is derived from an EMBL/GenBank/DDBJ whole genome shotgun (WGS) entry which is preliminary data.</text>
</comment>
<accession>A0AAD7TIK1</accession>
<dbReference type="EMBL" id="JAPEVG010000510">
    <property type="protein sequence ID" value="KAJ8461948.1"/>
    <property type="molecule type" value="Genomic_DNA"/>
</dbReference>
<gene>
    <name evidence="2" type="ORF">ONZ51_g11220</name>
</gene>
<proteinExistence type="predicted"/>
<name>A0AAD7TIK1_9APHY</name>
<evidence type="ECO:0000313" key="3">
    <source>
        <dbReference type="Proteomes" id="UP001215151"/>
    </source>
</evidence>
<feature type="region of interest" description="Disordered" evidence="1">
    <location>
        <begin position="138"/>
        <end position="167"/>
    </location>
</feature>
<protein>
    <submittedName>
        <fullName evidence="2">Uncharacterized protein</fullName>
    </submittedName>
</protein>
<evidence type="ECO:0000313" key="2">
    <source>
        <dbReference type="EMBL" id="KAJ8461948.1"/>
    </source>
</evidence>
<evidence type="ECO:0000256" key="1">
    <source>
        <dbReference type="SAM" id="MobiDB-lite"/>
    </source>
</evidence>
<dbReference type="AlphaFoldDB" id="A0AAD7TIK1"/>
<organism evidence="2 3">
    <name type="scientific">Trametes cubensis</name>
    <dbReference type="NCBI Taxonomy" id="1111947"/>
    <lineage>
        <taxon>Eukaryota</taxon>
        <taxon>Fungi</taxon>
        <taxon>Dikarya</taxon>
        <taxon>Basidiomycota</taxon>
        <taxon>Agaricomycotina</taxon>
        <taxon>Agaricomycetes</taxon>
        <taxon>Polyporales</taxon>
        <taxon>Polyporaceae</taxon>
        <taxon>Trametes</taxon>
    </lineage>
</organism>
<keyword evidence="3" id="KW-1185">Reference proteome</keyword>
<reference evidence="2" key="1">
    <citation type="submission" date="2022-11" db="EMBL/GenBank/DDBJ databases">
        <title>Genome Sequence of Cubamyces cubensis.</title>
        <authorList>
            <person name="Buettner E."/>
        </authorList>
    </citation>
    <scope>NUCLEOTIDE SEQUENCE</scope>
    <source>
        <strain evidence="2">MPL-01</strain>
    </source>
</reference>
<feature type="compositionally biased region" description="Polar residues" evidence="1">
    <location>
        <begin position="142"/>
        <end position="154"/>
    </location>
</feature>
<dbReference type="Proteomes" id="UP001215151">
    <property type="component" value="Unassembled WGS sequence"/>
</dbReference>